<feature type="domain" description="Cyclic-phosphate processing Receiver" evidence="1">
    <location>
        <begin position="2"/>
        <end position="85"/>
    </location>
</feature>
<keyword evidence="2" id="KW-0131">Cell cycle</keyword>
<dbReference type="EMBL" id="QJVJ01000003">
    <property type="protein sequence ID" value="PYI55984.1"/>
    <property type="molecule type" value="Genomic_DNA"/>
</dbReference>
<protein>
    <submittedName>
        <fullName evidence="2">Cell division protein FtsJ</fullName>
    </submittedName>
</protein>
<gene>
    <name evidence="2" type="ORF">DLM86_09245</name>
</gene>
<dbReference type="InterPro" id="IPR046909">
    <property type="entry name" value="cREC_REC"/>
</dbReference>
<comment type="caution">
    <text evidence="2">The sequence shown here is derived from an EMBL/GenBank/DDBJ whole genome shotgun (WGS) entry which is preliminary data.</text>
</comment>
<proteinExistence type="predicted"/>
<name>A0A2V5KCT6_9BACL</name>
<dbReference type="OrthoDB" id="2614698at2"/>
<evidence type="ECO:0000259" key="1">
    <source>
        <dbReference type="Pfam" id="PF20274"/>
    </source>
</evidence>
<evidence type="ECO:0000313" key="3">
    <source>
        <dbReference type="Proteomes" id="UP000247476"/>
    </source>
</evidence>
<evidence type="ECO:0000313" key="2">
    <source>
        <dbReference type="EMBL" id="PYI55984.1"/>
    </source>
</evidence>
<dbReference type="AlphaFoldDB" id="A0A2V5KCT6"/>
<sequence>MIDLFLDDARPCPKRFTLARDAAECIELLKTCDVRVLSLDYDLGWNEPTGLEVARYIATEGNYPAVIYLHTSSPSGRQQMFQMLYANKPARTRLVNGPMPDDVKRRIAEGNFVVENGTGDALQ</sequence>
<organism evidence="2 3">
    <name type="scientific">Paenibacillus flagellatus</name>
    <dbReference type="NCBI Taxonomy" id="2211139"/>
    <lineage>
        <taxon>Bacteria</taxon>
        <taxon>Bacillati</taxon>
        <taxon>Bacillota</taxon>
        <taxon>Bacilli</taxon>
        <taxon>Bacillales</taxon>
        <taxon>Paenibacillaceae</taxon>
        <taxon>Paenibacillus</taxon>
    </lineage>
</organism>
<accession>A0A2V5KCT6</accession>
<reference evidence="2 3" key="1">
    <citation type="submission" date="2018-05" db="EMBL/GenBank/DDBJ databases">
        <title>Paenibacillus flagellatus sp. nov., isolated from selenium mineral soil.</title>
        <authorList>
            <person name="Dai X."/>
        </authorList>
    </citation>
    <scope>NUCLEOTIDE SEQUENCE [LARGE SCALE GENOMIC DNA]</scope>
    <source>
        <strain evidence="2 3">DXL2</strain>
    </source>
</reference>
<keyword evidence="3" id="KW-1185">Reference proteome</keyword>
<dbReference type="GO" id="GO:0051301">
    <property type="term" value="P:cell division"/>
    <property type="evidence" value="ECO:0007669"/>
    <property type="project" value="UniProtKB-KW"/>
</dbReference>
<keyword evidence="2" id="KW-0132">Cell division</keyword>
<dbReference type="Pfam" id="PF20274">
    <property type="entry name" value="cREC_REC"/>
    <property type="match status" value="1"/>
</dbReference>
<dbReference type="Proteomes" id="UP000247476">
    <property type="component" value="Unassembled WGS sequence"/>
</dbReference>